<sequence>MDSDDGKTTKSSCNRFSNVKDAAKQRVNAVHASLFGSKEGNGDLATVVVVGGGYGGVRVAKDLDTASSSSKDFQVVLIDRKNYFLNNIAGVPAAVQKGYADSMCIPYDKLFSERGNSTFLQAEVSEIRKDSVLVQGHEEPLYFDYCVIATGSSYSFPFKIADTLQQDAVERFGKIPDLIAQADHIVVAGGGAVGCEMAGEIKTCFPGENKRVTLVHSREALLPGDVKDELRDKTLKALQQLGVHVILGERLVDGLDTNNSPEDTTSTTDENVQNQSFLSGKRRKLQTNQGTELEADLVFLCWGAAVNSASLRAHFGSELIDKGPNRDRISVDPKTLLIGNTDNIFAIGDVAALESKMACYAGEQGSYVAKKLIATIVANKKFQNAGDVEPYRYWGHPYPAMMVPLGGKLGYMQTPCAKGNILGSPFAAMGKNHLIKSWALTVRPACSFKCPFTFISNNQTNQQSDKEDLAKALGLSHEDALLAIERGAFPITHDAATDGRTST</sequence>
<keyword evidence="2" id="KW-0285">Flavoprotein</keyword>
<gene>
    <name evidence="6" type="ORF">SEMRO_194_G082830.1</name>
</gene>
<dbReference type="InterPro" id="IPR036188">
    <property type="entry name" value="FAD/NAD-bd_sf"/>
</dbReference>
<dbReference type="EMBL" id="CAICTM010000193">
    <property type="protein sequence ID" value="CAB9504343.1"/>
    <property type="molecule type" value="Genomic_DNA"/>
</dbReference>
<dbReference type="PANTHER" id="PTHR43735:SF3">
    <property type="entry name" value="FERROPTOSIS SUPPRESSOR PROTEIN 1"/>
    <property type="match status" value="1"/>
</dbReference>
<feature type="domain" description="FAD/NAD(P)-binding" evidence="5">
    <location>
        <begin position="46"/>
        <end position="365"/>
    </location>
</feature>
<dbReference type="SUPFAM" id="SSF51905">
    <property type="entry name" value="FAD/NAD(P)-binding domain"/>
    <property type="match status" value="1"/>
</dbReference>
<comment type="similarity">
    <text evidence="1">Belongs to the FAD-dependent oxidoreductase family.</text>
</comment>
<dbReference type="PANTHER" id="PTHR43735">
    <property type="entry name" value="APOPTOSIS-INDUCING FACTOR 1"/>
    <property type="match status" value="1"/>
</dbReference>
<evidence type="ECO:0000256" key="1">
    <source>
        <dbReference type="ARBA" id="ARBA00006442"/>
    </source>
</evidence>
<evidence type="ECO:0000256" key="2">
    <source>
        <dbReference type="ARBA" id="ARBA00022630"/>
    </source>
</evidence>
<keyword evidence="3" id="KW-0274">FAD</keyword>
<dbReference type="OrthoDB" id="202203at2759"/>
<evidence type="ECO:0000313" key="6">
    <source>
        <dbReference type="EMBL" id="CAB9504343.1"/>
    </source>
</evidence>
<dbReference type="AlphaFoldDB" id="A0A9N8HBS8"/>
<proteinExistence type="inferred from homology"/>
<dbReference type="GO" id="GO:0005737">
    <property type="term" value="C:cytoplasm"/>
    <property type="evidence" value="ECO:0007669"/>
    <property type="project" value="TreeGrafter"/>
</dbReference>
<reference evidence="6" key="1">
    <citation type="submission" date="2020-06" db="EMBL/GenBank/DDBJ databases">
        <authorList>
            <consortium name="Plant Systems Biology data submission"/>
        </authorList>
    </citation>
    <scope>NUCLEOTIDE SEQUENCE</scope>
    <source>
        <strain evidence="6">D6</strain>
    </source>
</reference>
<evidence type="ECO:0000259" key="5">
    <source>
        <dbReference type="Pfam" id="PF07992"/>
    </source>
</evidence>
<evidence type="ECO:0000313" key="7">
    <source>
        <dbReference type="Proteomes" id="UP001153069"/>
    </source>
</evidence>
<dbReference type="GO" id="GO:0004174">
    <property type="term" value="F:electron-transferring-flavoprotein dehydrogenase activity"/>
    <property type="evidence" value="ECO:0007669"/>
    <property type="project" value="TreeGrafter"/>
</dbReference>
<organism evidence="6 7">
    <name type="scientific">Seminavis robusta</name>
    <dbReference type="NCBI Taxonomy" id="568900"/>
    <lineage>
        <taxon>Eukaryota</taxon>
        <taxon>Sar</taxon>
        <taxon>Stramenopiles</taxon>
        <taxon>Ochrophyta</taxon>
        <taxon>Bacillariophyta</taxon>
        <taxon>Bacillariophyceae</taxon>
        <taxon>Bacillariophycidae</taxon>
        <taxon>Naviculales</taxon>
        <taxon>Naviculaceae</taxon>
        <taxon>Seminavis</taxon>
    </lineage>
</organism>
<name>A0A9N8HBS8_9STRA</name>
<dbReference type="InterPro" id="IPR023753">
    <property type="entry name" value="FAD/NAD-binding_dom"/>
</dbReference>
<dbReference type="Proteomes" id="UP001153069">
    <property type="component" value="Unassembled WGS sequence"/>
</dbReference>
<dbReference type="Gene3D" id="3.50.50.100">
    <property type="match status" value="1"/>
</dbReference>
<evidence type="ECO:0000256" key="3">
    <source>
        <dbReference type="ARBA" id="ARBA00022827"/>
    </source>
</evidence>
<evidence type="ECO:0000256" key="4">
    <source>
        <dbReference type="ARBA" id="ARBA00023002"/>
    </source>
</evidence>
<protein>
    <submittedName>
        <fullName evidence="6">Apoptosis-inducing factor 2</fullName>
    </submittedName>
</protein>
<keyword evidence="4" id="KW-0560">Oxidoreductase</keyword>
<dbReference type="Pfam" id="PF07992">
    <property type="entry name" value="Pyr_redox_2"/>
    <property type="match status" value="1"/>
</dbReference>
<comment type="caution">
    <text evidence="6">The sequence shown here is derived from an EMBL/GenBank/DDBJ whole genome shotgun (WGS) entry which is preliminary data.</text>
</comment>
<dbReference type="GO" id="GO:0050660">
    <property type="term" value="F:flavin adenine dinucleotide binding"/>
    <property type="evidence" value="ECO:0007669"/>
    <property type="project" value="TreeGrafter"/>
</dbReference>
<accession>A0A9N8HBS8</accession>
<dbReference type="PRINTS" id="PR00368">
    <property type="entry name" value="FADPNR"/>
</dbReference>
<keyword evidence="7" id="KW-1185">Reference proteome</keyword>